<dbReference type="AlphaFoldDB" id="A0A3E1YDY9"/>
<proteinExistence type="predicted"/>
<dbReference type="GO" id="GO:0006950">
    <property type="term" value="P:response to stress"/>
    <property type="evidence" value="ECO:0007669"/>
    <property type="project" value="UniProtKB-ARBA"/>
</dbReference>
<organism evidence="2 3">
    <name type="scientific">Chitinophaga silvatica</name>
    <dbReference type="NCBI Taxonomy" id="2282649"/>
    <lineage>
        <taxon>Bacteria</taxon>
        <taxon>Pseudomonadati</taxon>
        <taxon>Bacteroidota</taxon>
        <taxon>Chitinophagia</taxon>
        <taxon>Chitinophagales</taxon>
        <taxon>Chitinophagaceae</taxon>
        <taxon>Chitinophaga</taxon>
    </lineage>
</organism>
<dbReference type="EMBL" id="QPMM01000002">
    <property type="protein sequence ID" value="RFS24785.1"/>
    <property type="molecule type" value="Genomic_DNA"/>
</dbReference>
<dbReference type="RefSeq" id="WP_116974695.1">
    <property type="nucleotide sequence ID" value="NZ_QPMM01000002.1"/>
</dbReference>
<name>A0A3E1YDY9_9BACT</name>
<gene>
    <name evidence="2" type="ORF">DVR12_06205</name>
</gene>
<evidence type="ECO:0000259" key="1">
    <source>
        <dbReference type="Pfam" id="PF10263"/>
    </source>
</evidence>
<evidence type="ECO:0000313" key="3">
    <source>
        <dbReference type="Proteomes" id="UP000260644"/>
    </source>
</evidence>
<accession>A0A3E1YDY9</accession>
<reference evidence="2 3" key="1">
    <citation type="submission" date="2018-07" db="EMBL/GenBank/DDBJ databases">
        <title>Chitinophaga K2CV101002-2 sp. nov., isolated from a monsoon evergreen broad-leaved forest soil.</title>
        <authorList>
            <person name="Lv Y."/>
        </authorList>
    </citation>
    <scope>NUCLEOTIDE SEQUENCE [LARGE SCALE GENOMIC DNA]</scope>
    <source>
        <strain evidence="2 3">GDMCC 1.1288</strain>
    </source>
</reference>
<dbReference type="Pfam" id="PF10263">
    <property type="entry name" value="SprT-like"/>
    <property type="match status" value="1"/>
</dbReference>
<evidence type="ECO:0000313" key="2">
    <source>
        <dbReference type="EMBL" id="RFS24785.1"/>
    </source>
</evidence>
<dbReference type="OrthoDB" id="267364at2"/>
<comment type="caution">
    <text evidence="2">The sequence shown here is derived from an EMBL/GenBank/DDBJ whole genome shotgun (WGS) entry which is preliminary data.</text>
</comment>
<protein>
    <recommendedName>
        <fullName evidence="1">SprT-like domain-containing protein</fullName>
    </recommendedName>
</protein>
<keyword evidence="3" id="KW-1185">Reference proteome</keyword>
<sequence length="210" mass="24280">MKKEAPLHALASYLPEGTFDQVMEFIVTFKVHLTITRERASILGDYRHPHDGKGHRISINGNLNRYAFLITLLHEIAHLTTYNKYANRVAAHGNEWKQEFSNILRGFVGKSYLPPDVEMAIRQSMSNPAASSCADENLMRVLRNYDRKKENHVLIEQIPQHGFFRTKDGRIFQRNEKIRKRYRGTEVATGKVYLFSPVYEVQAVSQNAEM</sequence>
<dbReference type="InterPro" id="IPR006640">
    <property type="entry name" value="SprT-like_domain"/>
</dbReference>
<dbReference type="Proteomes" id="UP000260644">
    <property type="component" value="Unassembled WGS sequence"/>
</dbReference>
<feature type="domain" description="SprT-like" evidence="1">
    <location>
        <begin position="32"/>
        <end position="103"/>
    </location>
</feature>